<comment type="caution">
    <text evidence="2">The sequence shown here is derived from an EMBL/GenBank/DDBJ whole genome shotgun (WGS) entry which is preliminary data.</text>
</comment>
<protein>
    <recommendedName>
        <fullName evidence="1">CinA C-terminal domain-containing protein</fullName>
    </recommendedName>
</protein>
<gene>
    <name evidence="2" type="ORF">A2008_04515</name>
</gene>
<evidence type="ECO:0000313" key="2">
    <source>
        <dbReference type="EMBL" id="OGM05915.1"/>
    </source>
</evidence>
<evidence type="ECO:0000259" key="1">
    <source>
        <dbReference type="Pfam" id="PF02464"/>
    </source>
</evidence>
<dbReference type="NCBIfam" id="TIGR00199">
    <property type="entry name" value="PncC_domain"/>
    <property type="match status" value="1"/>
</dbReference>
<dbReference type="InterPro" id="IPR036653">
    <property type="entry name" value="CinA-like_C"/>
</dbReference>
<dbReference type="AlphaFoldDB" id="A0A1F7WV11"/>
<proteinExistence type="predicted"/>
<accession>A0A1F7WV11</accession>
<dbReference type="STRING" id="1817813.A2008_04515"/>
<reference evidence="2 3" key="1">
    <citation type="journal article" date="2016" name="Nat. Commun.">
        <title>Thousands of microbial genomes shed light on interconnected biogeochemical processes in an aquifer system.</title>
        <authorList>
            <person name="Anantharaman K."/>
            <person name="Brown C.T."/>
            <person name="Hug L.A."/>
            <person name="Sharon I."/>
            <person name="Castelle C.J."/>
            <person name="Probst A.J."/>
            <person name="Thomas B.C."/>
            <person name="Singh A."/>
            <person name="Wilkins M.J."/>
            <person name="Karaoz U."/>
            <person name="Brodie E.L."/>
            <person name="Williams K.H."/>
            <person name="Hubbard S.S."/>
            <person name="Banfield J.F."/>
        </authorList>
    </citation>
    <scope>NUCLEOTIDE SEQUENCE [LARGE SCALE GENOMIC DNA]</scope>
</reference>
<feature type="domain" description="CinA C-terminal" evidence="1">
    <location>
        <begin position="16"/>
        <end position="154"/>
    </location>
</feature>
<dbReference type="Gene3D" id="3.90.950.20">
    <property type="entry name" value="CinA-like"/>
    <property type="match status" value="1"/>
</dbReference>
<dbReference type="Proteomes" id="UP000178735">
    <property type="component" value="Unassembled WGS sequence"/>
</dbReference>
<dbReference type="SUPFAM" id="SSF142433">
    <property type="entry name" value="CinA-like"/>
    <property type="match status" value="1"/>
</dbReference>
<sequence>MIFNKLKYIRTRSLKTPKLMIAESLTGGMVSDCLTGVAGISEFYKGSLVAYCNTIKTVVLKVSEETLEKHGAVSAETASRMALSLGELYGADLGVSTTGIAGPGGGSVQKPVGLVYFGFYINGRLSVERRIFRGGRDGIRRQATRFALAQLLRLIRDL</sequence>
<dbReference type="EMBL" id="MGFH01000090">
    <property type="protein sequence ID" value="OGM05915.1"/>
    <property type="molecule type" value="Genomic_DNA"/>
</dbReference>
<dbReference type="InterPro" id="IPR008136">
    <property type="entry name" value="CinA_C"/>
</dbReference>
<name>A0A1F7WV11_9BACT</name>
<evidence type="ECO:0000313" key="3">
    <source>
        <dbReference type="Proteomes" id="UP000178735"/>
    </source>
</evidence>
<organism evidence="2 3">
    <name type="scientific">Candidatus Wallbacteria bacterium GWC2_49_35</name>
    <dbReference type="NCBI Taxonomy" id="1817813"/>
    <lineage>
        <taxon>Bacteria</taxon>
        <taxon>Candidatus Walliibacteriota</taxon>
    </lineage>
</organism>
<dbReference type="Pfam" id="PF02464">
    <property type="entry name" value="CinA"/>
    <property type="match status" value="1"/>
</dbReference>